<organism evidence="13 14">
    <name type="scientific">Armadillidium nasatum</name>
    <dbReference type="NCBI Taxonomy" id="96803"/>
    <lineage>
        <taxon>Eukaryota</taxon>
        <taxon>Metazoa</taxon>
        <taxon>Ecdysozoa</taxon>
        <taxon>Arthropoda</taxon>
        <taxon>Crustacea</taxon>
        <taxon>Multicrustacea</taxon>
        <taxon>Malacostraca</taxon>
        <taxon>Eumalacostraca</taxon>
        <taxon>Peracarida</taxon>
        <taxon>Isopoda</taxon>
        <taxon>Oniscidea</taxon>
        <taxon>Crinocheta</taxon>
        <taxon>Armadillidiidae</taxon>
        <taxon>Armadillidium</taxon>
    </lineage>
</organism>
<feature type="transmembrane region" description="Helical" evidence="12">
    <location>
        <begin position="107"/>
        <end position="127"/>
    </location>
</feature>
<feature type="transmembrane region" description="Helical" evidence="12">
    <location>
        <begin position="313"/>
        <end position="331"/>
    </location>
</feature>
<reference evidence="13 14" key="1">
    <citation type="journal article" date="2019" name="PLoS Biol.">
        <title>Sex chromosomes control vertical transmission of feminizing Wolbachia symbionts in an isopod.</title>
        <authorList>
            <person name="Becking T."/>
            <person name="Chebbi M.A."/>
            <person name="Giraud I."/>
            <person name="Moumen B."/>
            <person name="Laverre T."/>
            <person name="Caubet Y."/>
            <person name="Peccoud J."/>
            <person name="Gilbert C."/>
            <person name="Cordaux R."/>
        </authorList>
    </citation>
    <scope>NUCLEOTIDE SEQUENCE [LARGE SCALE GENOMIC DNA]</scope>
    <source>
        <strain evidence="13">ANa2</strain>
        <tissue evidence="13">Whole body excluding digestive tract and cuticle</tissue>
    </source>
</reference>
<accession>A0A5N5TM46</accession>
<keyword evidence="7 12" id="KW-1133">Transmembrane helix</keyword>
<name>A0A5N5TM46_9CRUS</name>
<keyword evidence="9 12" id="KW-0472">Membrane</keyword>
<evidence type="ECO:0000256" key="6">
    <source>
        <dbReference type="ARBA" id="ARBA00022781"/>
    </source>
</evidence>
<dbReference type="GO" id="GO:0015252">
    <property type="term" value="F:proton channel activity"/>
    <property type="evidence" value="ECO:0007669"/>
    <property type="project" value="InterPro"/>
</dbReference>
<dbReference type="GO" id="GO:0005886">
    <property type="term" value="C:plasma membrane"/>
    <property type="evidence" value="ECO:0007669"/>
    <property type="project" value="UniProtKB-SubCell"/>
</dbReference>
<comment type="caution">
    <text evidence="13">The sequence shown here is derived from an EMBL/GenBank/DDBJ whole genome shotgun (WGS) entry which is preliminary data.</text>
</comment>
<dbReference type="OrthoDB" id="6429739at2759"/>
<evidence type="ECO:0000256" key="5">
    <source>
        <dbReference type="ARBA" id="ARBA00022692"/>
    </source>
</evidence>
<gene>
    <name evidence="13" type="primary">Otop1</name>
    <name evidence="13" type="ORF">Anas_05539</name>
</gene>
<evidence type="ECO:0000256" key="8">
    <source>
        <dbReference type="ARBA" id="ARBA00023065"/>
    </source>
</evidence>
<evidence type="ECO:0000313" key="13">
    <source>
        <dbReference type="EMBL" id="KAB7507247.1"/>
    </source>
</evidence>
<feature type="transmembrane region" description="Helical" evidence="12">
    <location>
        <begin position="169"/>
        <end position="189"/>
    </location>
</feature>
<evidence type="ECO:0000256" key="10">
    <source>
        <dbReference type="ARBA" id="ARBA00023303"/>
    </source>
</evidence>
<evidence type="ECO:0000256" key="1">
    <source>
        <dbReference type="ARBA" id="ARBA00004651"/>
    </source>
</evidence>
<evidence type="ECO:0000256" key="11">
    <source>
        <dbReference type="SAM" id="MobiDB-lite"/>
    </source>
</evidence>
<dbReference type="InterPro" id="IPR004878">
    <property type="entry name" value="Otopetrin"/>
</dbReference>
<evidence type="ECO:0000256" key="3">
    <source>
        <dbReference type="ARBA" id="ARBA00022448"/>
    </source>
</evidence>
<evidence type="ECO:0000256" key="9">
    <source>
        <dbReference type="ARBA" id="ARBA00023136"/>
    </source>
</evidence>
<dbReference type="PANTHER" id="PTHR21522">
    <property type="entry name" value="PROTON CHANNEL OTOP"/>
    <property type="match status" value="1"/>
</dbReference>
<proteinExistence type="inferred from homology"/>
<keyword evidence="10" id="KW-0407">Ion channel</keyword>
<keyword evidence="5 12" id="KW-0812">Transmembrane</keyword>
<feature type="compositionally biased region" description="Polar residues" evidence="11">
    <location>
        <begin position="439"/>
        <end position="448"/>
    </location>
</feature>
<dbReference type="AlphaFoldDB" id="A0A5N5TM46"/>
<feature type="transmembrane region" description="Helical" evidence="12">
    <location>
        <begin position="271"/>
        <end position="292"/>
    </location>
</feature>
<feature type="region of interest" description="Disordered" evidence="11">
    <location>
        <begin position="436"/>
        <end position="493"/>
    </location>
</feature>
<feature type="transmembrane region" description="Helical" evidence="12">
    <location>
        <begin position="201"/>
        <end position="220"/>
    </location>
</feature>
<feature type="transmembrane region" description="Helical" evidence="12">
    <location>
        <begin position="241"/>
        <end position="265"/>
    </location>
</feature>
<dbReference type="Pfam" id="PF03189">
    <property type="entry name" value="Otopetrin"/>
    <property type="match status" value="1"/>
</dbReference>
<evidence type="ECO:0000256" key="2">
    <source>
        <dbReference type="ARBA" id="ARBA00006513"/>
    </source>
</evidence>
<dbReference type="PANTHER" id="PTHR21522:SF32">
    <property type="entry name" value="OTOPETRIN-2"/>
    <property type="match status" value="1"/>
</dbReference>
<feature type="compositionally biased region" description="Basic and acidic residues" evidence="11">
    <location>
        <begin position="554"/>
        <end position="572"/>
    </location>
</feature>
<evidence type="ECO:0000256" key="4">
    <source>
        <dbReference type="ARBA" id="ARBA00022475"/>
    </source>
</evidence>
<protein>
    <submittedName>
        <fullName evidence="13">Otopetrin-1</fullName>
    </submittedName>
</protein>
<dbReference type="EMBL" id="SEYY01000436">
    <property type="protein sequence ID" value="KAB7507247.1"/>
    <property type="molecule type" value="Genomic_DNA"/>
</dbReference>
<evidence type="ECO:0000256" key="12">
    <source>
        <dbReference type="SAM" id="Phobius"/>
    </source>
</evidence>
<keyword evidence="6" id="KW-0375">Hydrogen ion transport</keyword>
<evidence type="ECO:0000256" key="7">
    <source>
        <dbReference type="ARBA" id="ARBA00022989"/>
    </source>
</evidence>
<comment type="subcellular location">
    <subcellularLocation>
        <location evidence="1">Cell membrane</location>
        <topology evidence="1">Multi-pass membrane protein</topology>
    </subcellularLocation>
</comment>
<evidence type="ECO:0000313" key="14">
    <source>
        <dbReference type="Proteomes" id="UP000326759"/>
    </source>
</evidence>
<dbReference type="Proteomes" id="UP000326759">
    <property type="component" value="Unassembled WGS sequence"/>
</dbReference>
<sequence>MQALFTFLQMHFLFVNSEVIVEKFGQIARFGFMHLVATNLALWVRMVVWESANDSMTLLDERSTYDIGLSKIGTTCPRISFFRIAKTEQVLSQQQHIGRALINSQQYLFPFIIQYSLIAASVTYIMWCNVGKERLRKLGNSCKAISESSIEKRSKGHWKVDCRSSSKGLFLGLLVLVGGIVILIIFFVMKNQNDFRENLFWMSNGTMMIIFSLSIIATIFGFIQIPKLSVTTTQPLDLDRLLLSVTVIGVYIFSIFGMIVGGIEYNNSEKLATFCSNTLLLIQVSLQGMLVAEASRRTCSNRFQMVSKPGRQVITFLLFSNITLWILDTFMTHNSITHQFQIDFYGKVVWGDRPPTTREDKSAEAYCCQSNIYSSSSFCSSCPYCNVICSCTSTYSAKYHETKDKNSELSSSLTRPVKTCCIKYVPNEIKNNTEHFEEITQSTFPRNTQTKRDSPHMEILSPLSSEATGKRSKSSSSIERKRRRMLHGSVSDKRNNIPRIFAGRNRIQKKHINLSKSSCIHTSRFTSSCRLCNLIKVTDYDSPQYFSSRKKAKRDISKSVKTNPKEISKPAKDDDENSSDSWRTNQSYPIREIDKECDTCSEVDSLNKFDSSWNAVINSNRKPPKHILPLPCDLILKKRTPSKSNNELKLSSTQNECSNILGTEAPPLGLNWLEVSHTKNNLVNKGATSLAGTRNLRKAPWFRNLHFLPK</sequence>
<comment type="similarity">
    <text evidence="2">Belongs to the otopetrin family.</text>
</comment>
<keyword evidence="4" id="KW-1003">Cell membrane</keyword>
<keyword evidence="3" id="KW-0813">Transport</keyword>
<feature type="region of interest" description="Disordered" evidence="11">
    <location>
        <begin position="546"/>
        <end position="585"/>
    </location>
</feature>
<keyword evidence="8" id="KW-0406">Ion transport</keyword>
<keyword evidence="14" id="KW-1185">Reference proteome</keyword>